<evidence type="ECO:0000256" key="2">
    <source>
        <dbReference type="ARBA" id="ARBA00022679"/>
    </source>
</evidence>
<dbReference type="PROSITE" id="PS00092">
    <property type="entry name" value="N6_MTASE"/>
    <property type="match status" value="1"/>
</dbReference>
<keyword evidence="4" id="KW-1185">Reference proteome</keyword>
<dbReference type="InterPro" id="IPR029063">
    <property type="entry name" value="SAM-dependent_MTases_sf"/>
</dbReference>
<reference evidence="3 4" key="1">
    <citation type="journal article" date="2018" name="Syst. Appl. Microbiol.">
        <title>Photobacterium carnosum sp. nov., isolated from spoiled modified atmosphere packaged poultry meat.</title>
        <authorList>
            <person name="Hilgarth M."/>
            <person name="Fuertes S."/>
            <person name="Ehrmann M."/>
            <person name="Vogel R.F."/>
        </authorList>
    </citation>
    <scope>NUCLEOTIDE SEQUENCE [LARGE SCALE GENOMIC DNA]</scope>
    <source>
        <strain evidence="3 4">TMW 2.2021</strain>
    </source>
</reference>
<name>A0A2N4UWH5_9GAMM</name>
<organism evidence="3 4">
    <name type="scientific">Photobacterium carnosum</name>
    <dbReference type="NCBI Taxonomy" id="2023717"/>
    <lineage>
        <taxon>Bacteria</taxon>
        <taxon>Pseudomonadati</taxon>
        <taxon>Pseudomonadota</taxon>
        <taxon>Gammaproteobacteria</taxon>
        <taxon>Vibrionales</taxon>
        <taxon>Vibrionaceae</taxon>
        <taxon>Photobacterium</taxon>
    </lineage>
</organism>
<dbReference type="EMBL" id="NPIB01000002">
    <property type="protein sequence ID" value="PLC59384.1"/>
    <property type="molecule type" value="Genomic_DNA"/>
</dbReference>
<dbReference type="PRINTS" id="PR00507">
    <property type="entry name" value="N12N6MTFRASE"/>
</dbReference>
<comment type="caution">
    <text evidence="3">The sequence shown here is derived from an EMBL/GenBank/DDBJ whole genome shotgun (WGS) entry which is preliminary data.</text>
</comment>
<gene>
    <name evidence="3" type="ORF">CIK00_03685</name>
</gene>
<accession>A0A2N4UWH5</accession>
<evidence type="ECO:0000313" key="4">
    <source>
        <dbReference type="Proteomes" id="UP000234420"/>
    </source>
</evidence>
<dbReference type="Gene3D" id="3.40.50.150">
    <property type="entry name" value="Vaccinia Virus protein VP39"/>
    <property type="match status" value="1"/>
</dbReference>
<dbReference type="SUPFAM" id="SSF53335">
    <property type="entry name" value="S-adenosyl-L-methionine-dependent methyltransferases"/>
    <property type="match status" value="1"/>
</dbReference>
<keyword evidence="2" id="KW-0808">Transferase</keyword>
<dbReference type="AlphaFoldDB" id="A0A2N4UWH5"/>
<dbReference type="GO" id="GO:0032259">
    <property type="term" value="P:methylation"/>
    <property type="evidence" value="ECO:0007669"/>
    <property type="project" value="UniProtKB-KW"/>
</dbReference>
<dbReference type="PANTHER" id="PTHR41313:SF1">
    <property type="entry name" value="DNA METHYLASE ADENINE-SPECIFIC DOMAIN-CONTAINING PROTEIN"/>
    <property type="match status" value="1"/>
</dbReference>
<dbReference type="InterPro" id="IPR002052">
    <property type="entry name" value="DNA_methylase_N6_adenine_CS"/>
</dbReference>
<proteinExistence type="predicted"/>
<keyword evidence="1" id="KW-0489">Methyltransferase</keyword>
<dbReference type="Proteomes" id="UP000234420">
    <property type="component" value="Unassembled WGS sequence"/>
</dbReference>
<evidence type="ECO:0000256" key="1">
    <source>
        <dbReference type="ARBA" id="ARBA00022603"/>
    </source>
</evidence>
<sequence>MFSSLNTQAQNVKTIVYGSGQTALFFGDDEDLNRFTDRYNSNHKKDYILTAAKDFLLSSALTMPTTPSQRFKANVIALKILKTLRERNSAATLSEQQKLASYCGWGAIASIFDNSNKKESDKRDTLKLLMNNDQYIAARKSTTNAFYTPHFLSKALFKAIEKSGFNGGNIVDPCAGVGGLINAMPQDMLTESNLTLVELDDLSSEILEHLYPSAKLYAKTGFESLQFKSNTDLLVINPPFGSDKVFDVYNSDLNGLTIHNYFMCKAASLLRDGGLMAAIVTTSFLDAKNPTARTQLAKMGRIVSALRLPIECFKNHAGANASVDVIIFQRDENINGYADWINTQTVFTDTNVQYEINNFFINNPDQVLGEMVSIGNFAGKGIQCVNNSTDLVGDIQTAIKSLIPDGIYKEPNIVVEKQQNFLDAVFPIYTDVTTTDYILVGGYSVNTSNDVCIRIADSENGEKLFEVCQEITGKRAERIKLMIPIKQILSKLLEKERLDNASEQELNSIRNELNNVYDAFTSKFGFINESTNKRAFNKDPSYTNIAALELNFECGVTKDQAKRLGVIYTPPKATKAAIFSQRVISPFKLPTHTETALDALWITYSQFHTIDLNNIGLMCGKSETDVKQELIGSTIFKDPQTNLYVFKDSYLSGDVKTKLKIATESAKTDSQYLINCTELTAIQPKEVNAIDIKVDMNAGWLPKEIVCQFICETLNAQSVEAEYLLGIWNIRCIGVPYLTDTQRFGLPNYTSTKIITRMMQSRNLIVTYTIDGKRYVNKDETVQVEGIASEIRTLWQEWVWKDKTRRSKLQDLYNERFNRWVKPQYDGSMLTLPDMNESIKLRKHQLTCVRRALEQPTLLADLSVGSGKYI</sequence>
<dbReference type="GO" id="GO:0008168">
    <property type="term" value="F:methyltransferase activity"/>
    <property type="evidence" value="ECO:0007669"/>
    <property type="project" value="UniProtKB-KW"/>
</dbReference>
<evidence type="ECO:0000313" key="3">
    <source>
        <dbReference type="EMBL" id="PLC59384.1"/>
    </source>
</evidence>
<protein>
    <submittedName>
        <fullName evidence="3">Uncharacterized protein</fullName>
    </submittedName>
</protein>
<dbReference type="InterPro" id="IPR052933">
    <property type="entry name" value="DNA_Protect_Modify"/>
</dbReference>
<dbReference type="RefSeq" id="WP_101767586.1">
    <property type="nucleotide sequence ID" value="NZ_BPPU01000003.1"/>
</dbReference>
<dbReference type="PANTHER" id="PTHR41313">
    <property type="entry name" value="ADENINE-SPECIFIC METHYLTRANSFERASE"/>
    <property type="match status" value="1"/>
</dbReference>
<dbReference type="GO" id="GO:0003676">
    <property type="term" value="F:nucleic acid binding"/>
    <property type="evidence" value="ECO:0007669"/>
    <property type="project" value="InterPro"/>
</dbReference>